<protein>
    <recommendedName>
        <fullName evidence="6">Sortase</fullName>
    </recommendedName>
</protein>
<dbReference type="Proteomes" id="UP000183203">
    <property type="component" value="Unassembled WGS sequence"/>
</dbReference>
<keyword evidence="2" id="KW-1133">Transmembrane helix</keyword>
<dbReference type="OrthoDB" id="9977654at2"/>
<dbReference type="AlphaFoldDB" id="A0A1G6GMV5"/>
<evidence type="ECO:0000256" key="2">
    <source>
        <dbReference type="SAM" id="Phobius"/>
    </source>
</evidence>
<keyword evidence="3" id="KW-0732">Signal</keyword>
<dbReference type="EMBL" id="FMYG01000001">
    <property type="protein sequence ID" value="SDB83301.1"/>
    <property type="molecule type" value="Genomic_DNA"/>
</dbReference>
<reference evidence="4 5" key="1">
    <citation type="submission" date="2016-09" db="EMBL/GenBank/DDBJ databases">
        <authorList>
            <person name="Capua I."/>
            <person name="De Benedictis P."/>
            <person name="Joannis T."/>
            <person name="Lombin L.H."/>
            <person name="Cattoli G."/>
        </authorList>
    </citation>
    <scope>NUCLEOTIDE SEQUENCE [LARGE SCALE GENOMIC DNA]</scope>
    <source>
        <strain evidence="4 5">NIO-1002</strain>
    </source>
</reference>
<organism evidence="4 5">
    <name type="scientific">Microbacterium enclense</name>
    <dbReference type="NCBI Taxonomy" id="993073"/>
    <lineage>
        <taxon>Bacteria</taxon>
        <taxon>Bacillati</taxon>
        <taxon>Actinomycetota</taxon>
        <taxon>Actinomycetes</taxon>
        <taxon>Micrococcales</taxon>
        <taxon>Microbacteriaceae</taxon>
        <taxon>Microbacterium</taxon>
    </lineage>
</organism>
<gene>
    <name evidence="4" type="ORF">SAMN05216418_0447</name>
</gene>
<dbReference type="STRING" id="993073.AS029_01040"/>
<evidence type="ECO:0000313" key="5">
    <source>
        <dbReference type="Proteomes" id="UP000183203"/>
    </source>
</evidence>
<dbReference type="RefSeq" id="WP_058230761.1">
    <property type="nucleotide sequence ID" value="NZ_FMYG01000001.1"/>
</dbReference>
<keyword evidence="2" id="KW-0812">Transmembrane</keyword>
<feature type="transmembrane region" description="Helical" evidence="2">
    <location>
        <begin position="222"/>
        <end position="242"/>
    </location>
</feature>
<evidence type="ECO:0000256" key="1">
    <source>
        <dbReference type="SAM" id="MobiDB-lite"/>
    </source>
</evidence>
<sequence length="252" mass="23896">MSRTPSLSRPVRVALATVAMLGTTALATTPAVAAVSSLVLQDSAGTTVTSGDATAYPSFASATLAEGCPSGAQDAARLSVTADTSVVVVSATISTDGASPVTVPMSSSFAEVVPAGVEAGGATLTLECLAVSGGIPVTVVPAATLPIAFSAGQWSISGTTMPTPTPTPTPTDASPAPTPSPTSSGPTSTPTAAASGAAATPSSSAAPAAGSASGLANTGVQVAGVVGIGLLALAAGTLITVVRARRRPAAQD</sequence>
<feature type="chain" id="PRO_5009842826" description="Sortase" evidence="3">
    <location>
        <begin position="34"/>
        <end position="252"/>
    </location>
</feature>
<evidence type="ECO:0000313" key="4">
    <source>
        <dbReference type="EMBL" id="SDB83301.1"/>
    </source>
</evidence>
<evidence type="ECO:0008006" key="6">
    <source>
        <dbReference type="Google" id="ProtNLM"/>
    </source>
</evidence>
<keyword evidence="2" id="KW-0472">Membrane</keyword>
<feature type="compositionally biased region" description="Low complexity" evidence="1">
    <location>
        <begin position="170"/>
        <end position="213"/>
    </location>
</feature>
<evidence type="ECO:0000256" key="3">
    <source>
        <dbReference type="SAM" id="SignalP"/>
    </source>
</evidence>
<feature type="region of interest" description="Disordered" evidence="1">
    <location>
        <begin position="156"/>
        <end position="213"/>
    </location>
</feature>
<name>A0A1G6GMV5_9MICO</name>
<accession>A0A1G6GMV5</accession>
<feature type="signal peptide" evidence="3">
    <location>
        <begin position="1"/>
        <end position="33"/>
    </location>
</feature>
<proteinExistence type="predicted"/>